<comment type="caution">
    <text evidence="2">The sequence shown here is derived from an EMBL/GenBank/DDBJ whole genome shotgun (WGS) entry which is preliminary data.</text>
</comment>
<feature type="region of interest" description="Disordered" evidence="1">
    <location>
        <begin position="513"/>
        <end position="600"/>
    </location>
</feature>
<feature type="region of interest" description="Disordered" evidence="1">
    <location>
        <begin position="427"/>
        <end position="449"/>
    </location>
</feature>
<dbReference type="AlphaFoldDB" id="A0AAN7BKL5"/>
<evidence type="ECO:0000313" key="3">
    <source>
        <dbReference type="Proteomes" id="UP001301958"/>
    </source>
</evidence>
<evidence type="ECO:0000313" key="2">
    <source>
        <dbReference type="EMBL" id="KAK4225012.1"/>
    </source>
</evidence>
<accession>A0AAN7BKL5</accession>
<feature type="region of interest" description="Disordered" evidence="1">
    <location>
        <begin position="462"/>
        <end position="498"/>
    </location>
</feature>
<dbReference type="Proteomes" id="UP001301958">
    <property type="component" value="Unassembled WGS sequence"/>
</dbReference>
<evidence type="ECO:0000256" key="1">
    <source>
        <dbReference type="SAM" id="MobiDB-lite"/>
    </source>
</evidence>
<feature type="compositionally biased region" description="Polar residues" evidence="1">
    <location>
        <begin position="427"/>
        <end position="440"/>
    </location>
</feature>
<dbReference type="EMBL" id="MU865377">
    <property type="protein sequence ID" value="KAK4225012.1"/>
    <property type="molecule type" value="Genomic_DNA"/>
</dbReference>
<protein>
    <submittedName>
        <fullName evidence="2">Uncharacterized protein</fullName>
    </submittedName>
</protein>
<sequence>MPCLRGLEISLITKPDDESIPEYPHPEGSSARLIGLATTLKEGSYGHDRKIQPICPSQYHKNSPTVSVYIPSIPGSRFAVTYTVNTIPPGPCRFMFFRLYINSRPIAAWGVEVVARTRGQVVKSLWAPGDEYIDQVGYEGRNFVFLPGEEKKPVAEEGGLIEIHAFRAKDRRSRSAKLEEFRYYQENYSIAAPSVGLVDQPQDASFYDWHLLDAKDCPFTCFRFHYRSFKNLKDLNLIPLSELAFIQSRSPKPPRRPTLASIDTELCGSVEGLSCISENSPLDEGVFVDCKGQYETPNSNSTGSHYLLKSPPERFAVSATRSTMPQPSKMLRDAFRESYLQRPLPELPIHEPITASRRSSAVSAAPSITPSLRQYIDEDSFAIEDAEMGTARAVQLLAAELSIVNLQDDDGDFHDGIPADYSISNYELSPQSTNDSNSEKMLSPKTYLPMTGNKFERGLSMFTSPKRSKEPPAIPPKAEARRHVKKSQGFHPELRQRVNPGYDLSRAESMAITESQWMSRSPSPPARLRSEDNGVGRPGTPHPEGDELAGRSIFSGLLRRKRSRSPSKLTGLIPRRLSPNKPERPHDDTIPASGRVGNWI</sequence>
<keyword evidence="3" id="KW-1185">Reference proteome</keyword>
<reference evidence="2" key="2">
    <citation type="submission" date="2023-05" db="EMBL/GenBank/DDBJ databases">
        <authorList>
            <consortium name="Lawrence Berkeley National Laboratory"/>
            <person name="Steindorff A."/>
            <person name="Hensen N."/>
            <person name="Bonometti L."/>
            <person name="Westerberg I."/>
            <person name="Brannstrom I.O."/>
            <person name="Guillou S."/>
            <person name="Cros-Aarteil S."/>
            <person name="Calhoun S."/>
            <person name="Haridas S."/>
            <person name="Kuo A."/>
            <person name="Mondo S."/>
            <person name="Pangilinan J."/>
            <person name="Riley R."/>
            <person name="Labutti K."/>
            <person name="Andreopoulos B."/>
            <person name="Lipzen A."/>
            <person name="Chen C."/>
            <person name="Yanf M."/>
            <person name="Daum C."/>
            <person name="Ng V."/>
            <person name="Clum A."/>
            <person name="Ohm R."/>
            <person name="Martin F."/>
            <person name="Silar P."/>
            <person name="Natvig D."/>
            <person name="Lalanne C."/>
            <person name="Gautier V."/>
            <person name="Ament-Velasquez S.L."/>
            <person name="Kruys A."/>
            <person name="Hutchinson M.I."/>
            <person name="Powell A.J."/>
            <person name="Barry K."/>
            <person name="Miller A.N."/>
            <person name="Grigoriev I.V."/>
            <person name="Debuchy R."/>
            <person name="Gladieux P."/>
            <person name="Thoren M.H."/>
            <person name="Johannesson H."/>
        </authorList>
    </citation>
    <scope>NUCLEOTIDE SEQUENCE</scope>
    <source>
        <strain evidence="2">CBS 990.96</strain>
    </source>
</reference>
<proteinExistence type="predicted"/>
<gene>
    <name evidence="2" type="ORF">QBC38DRAFT_280737</name>
</gene>
<name>A0AAN7BKL5_9PEZI</name>
<reference evidence="2" key="1">
    <citation type="journal article" date="2023" name="Mol. Phylogenet. Evol.">
        <title>Genome-scale phylogeny and comparative genomics of the fungal order Sordariales.</title>
        <authorList>
            <person name="Hensen N."/>
            <person name="Bonometti L."/>
            <person name="Westerberg I."/>
            <person name="Brannstrom I.O."/>
            <person name="Guillou S."/>
            <person name="Cros-Aarteil S."/>
            <person name="Calhoun S."/>
            <person name="Haridas S."/>
            <person name="Kuo A."/>
            <person name="Mondo S."/>
            <person name="Pangilinan J."/>
            <person name="Riley R."/>
            <person name="LaButti K."/>
            <person name="Andreopoulos B."/>
            <person name="Lipzen A."/>
            <person name="Chen C."/>
            <person name="Yan M."/>
            <person name="Daum C."/>
            <person name="Ng V."/>
            <person name="Clum A."/>
            <person name="Steindorff A."/>
            <person name="Ohm R.A."/>
            <person name="Martin F."/>
            <person name="Silar P."/>
            <person name="Natvig D.O."/>
            <person name="Lalanne C."/>
            <person name="Gautier V."/>
            <person name="Ament-Velasquez S.L."/>
            <person name="Kruys A."/>
            <person name="Hutchinson M.I."/>
            <person name="Powell A.J."/>
            <person name="Barry K."/>
            <person name="Miller A.N."/>
            <person name="Grigoriev I.V."/>
            <person name="Debuchy R."/>
            <person name="Gladieux P."/>
            <person name="Hiltunen Thoren M."/>
            <person name="Johannesson H."/>
        </authorList>
    </citation>
    <scope>NUCLEOTIDE SEQUENCE</scope>
    <source>
        <strain evidence="2">CBS 990.96</strain>
    </source>
</reference>
<organism evidence="2 3">
    <name type="scientific">Podospora fimiseda</name>
    <dbReference type="NCBI Taxonomy" id="252190"/>
    <lineage>
        <taxon>Eukaryota</taxon>
        <taxon>Fungi</taxon>
        <taxon>Dikarya</taxon>
        <taxon>Ascomycota</taxon>
        <taxon>Pezizomycotina</taxon>
        <taxon>Sordariomycetes</taxon>
        <taxon>Sordariomycetidae</taxon>
        <taxon>Sordariales</taxon>
        <taxon>Podosporaceae</taxon>
        <taxon>Podospora</taxon>
    </lineage>
</organism>